<comment type="caution">
    <text evidence="17">The sequence shown here is derived from an EMBL/GenBank/DDBJ whole genome shotgun (WGS) entry which is preliminary data.</text>
</comment>
<name>A0A0L6TYE1_9FIRM</name>
<evidence type="ECO:0000256" key="11">
    <source>
        <dbReference type="PIRSR" id="PIRSR000445-3"/>
    </source>
</evidence>
<sequence>MKLVVVGINHRDTPIEIREKGSFLHRTLIEGIRTLLKEDAIAEVIILSTCNRSEIYVATRNPSEASDILSQFYMTEKSEELEPFLFVKKGRDALVHLYEVVTGLDSMILGEDQILGQAKDALEKSHDINGCGKYLTKMFREAITFTKKVKTDYKISETPLSLSSTAVKHIKRQHPEDYGNKKILIIGSGKMGVLALRYMKAEGFQNPYMTNRTFHNMDECEAIHENVQVVRYENRYDIIPEMDVIITATASPHVILKAENMPQINKPLTVIDLALPRDVEEAVGNIDGIELLTIDHFKDIMDEKMAYRQEIAKIIEVEIQSEIDGLLSWVTHAKVDNMVKNLNEKSRQLANETITNLCGHLELSEKEAEYLAKIVRSKFREMVMPPIKQLKSLDNEEAIIGIEKTVTYLFPEKPAKLVLGDQKNDDTAVI</sequence>
<evidence type="ECO:0000256" key="7">
    <source>
        <dbReference type="ARBA" id="ARBA00047464"/>
    </source>
</evidence>
<evidence type="ECO:0000256" key="8">
    <source>
        <dbReference type="HAMAP-Rule" id="MF_00087"/>
    </source>
</evidence>
<dbReference type="EC" id="1.2.1.70" evidence="3 8"/>
<dbReference type="GO" id="GO:0019353">
    <property type="term" value="P:protoporphyrinogen IX biosynthetic process from glutamate"/>
    <property type="evidence" value="ECO:0007669"/>
    <property type="project" value="TreeGrafter"/>
</dbReference>
<feature type="domain" description="Glutamyl-tRNA reductase N-terminal" evidence="16">
    <location>
        <begin position="6"/>
        <end position="152"/>
    </location>
</feature>
<feature type="site" description="Important for activity" evidence="8 12">
    <location>
        <position position="96"/>
    </location>
</feature>
<evidence type="ECO:0000256" key="4">
    <source>
        <dbReference type="ARBA" id="ARBA00022857"/>
    </source>
</evidence>
<evidence type="ECO:0000256" key="12">
    <source>
        <dbReference type="PIRSR" id="PIRSR000445-4"/>
    </source>
</evidence>
<dbReference type="STRING" id="52689.AKG39_13510"/>
<evidence type="ECO:0000256" key="9">
    <source>
        <dbReference type="PIRSR" id="PIRSR000445-1"/>
    </source>
</evidence>
<dbReference type="GO" id="GO:0050661">
    <property type="term" value="F:NADP binding"/>
    <property type="evidence" value="ECO:0007669"/>
    <property type="project" value="InterPro"/>
</dbReference>
<feature type="domain" description="Quinate/shikimate 5-dehydrogenase/glutamyl-tRNA reductase" evidence="15">
    <location>
        <begin position="176"/>
        <end position="300"/>
    </location>
</feature>
<feature type="binding site" evidence="8 10">
    <location>
        <position position="117"/>
    </location>
    <ligand>
        <name>substrate</name>
    </ligand>
</feature>
<evidence type="ECO:0000259" key="16">
    <source>
        <dbReference type="Pfam" id="PF05201"/>
    </source>
</evidence>
<feature type="binding site" evidence="8 11">
    <location>
        <begin position="187"/>
        <end position="192"/>
    </location>
    <ligand>
        <name>NADP(+)</name>
        <dbReference type="ChEBI" id="CHEBI:58349"/>
    </ligand>
</feature>
<dbReference type="InterPro" id="IPR036343">
    <property type="entry name" value="GluRdtase_N_sf"/>
</dbReference>
<comment type="function">
    <text evidence="8">Catalyzes the NADPH-dependent reduction of glutamyl-tRNA(Glu) to glutamate 1-semialdehyde (GSA).</text>
</comment>
<comment type="catalytic activity">
    <reaction evidence="7 8 13">
        <text>(S)-4-amino-5-oxopentanoate + tRNA(Glu) + NADP(+) = L-glutamyl-tRNA(Glu) + NADPH + H(+)</text>
        <dbReference type="Rhea" id="RHEA:12344"/>
        <dbReference type="Rhea" id="RHEA-COMP:9663"/>
        <dbReference type="Rhea" id="RHEA-COMP:9680"/>
        <dbReference type="ChEBI" id="CHEBI:15378"/>
        <dbReference type="ChEBI" id="CHEBI:57501"/>
        <dbReference type="ChEBI" id="CHEBI:57783"/>
        <dbReference type="ChEBI" id="CHEBI:58349"/>
        <dbReference type="ChEBI" id="CHEBI:78442"/>
        <dbReference type="ChEBI" id="CHEBI:78520"/>
        <dbReference type="EC" id="1.2.1.70"/>
    </reaction>
</comment>
<dbReference type="InterPro" id="IPR006151">
    <property type="entry name" value="Shikm_DH/Glu-tRNA_Rdtase"/>
</dbReference>
<evidence type="ECO:0000256" key="6">
    <source>
        <dbReference type="ARBA" id="ARBA00023244"/>
    </source>
</evidence>
<comment type="pathway">
    <text evidence="1 8 13">Porphyrin-containing compound metabolism; protoporphyrin-IX biosynthesis; 5-aminolevulinate from L-glutamyl-tRNA(Glu): step 1/2.</text>
</comment>
<dbReference type="PANTHER" id="PTHR43013:SF1">
    <property type="entry name" value="GLUTAMYL-TRNA REDUCTASE"/>
    <property type="match status" value="1"/>
</dbReference>
<dbReference type="InterPro" id="IPR015896">
    <property type="entry name" value="4pyrrol_synth_GluRdtase_dimer"/>
</dbReference>
<dbReference type="SUPFAM" id="SSF69075">
    <property type="entry name" value="Glutamyl tRNA-reductase dimerization domain"/>
    <property type="match status" value="1"/>
</dbReference>
<evidence type="ECO:0000259" key="14">
    <source>
        <dbReference type="Pfam" id="PF00745"/>
    </source>
</evidence>
<keyword evidence="18" id="KW-1185">Reference proteome</keyword>
<evidence type="ECO:0000256" key="2">
    <source>
        <dbReference type="ARBA" id="ARBA00005916"/>
    </source>
</evidence>
<proteinExistence type="inferred from homology"/>
<evidence type="ECO:0000256" key="13">
    <source>
        <dbReference type="RuleBase" id="RU000584"/>
    </source>
</evidence>
<dbReference type="FunFam" id="3.30.460.30:FF:000001">
    <property type="entry name" value="Glutamyl-tRNA reductase"/>
    <property type="match status" value="1"/>
</dbReference>
<dbReference type="Gene3D" id="3.40.50.720">
    <property type="entry name" value="NAD(P)-binding Rossmann-like Domain"/>
    <property type="match status" value="1"/>
</dbReference>
<reference evidence="18" key="1">
    <citation type="submission" date="2015-07" db="EMBL/GenBank/DDBJ databases">
        <title>Draft genome sequence of Acetobacterium bakii DSM 8293, a potential psychrophilic chemical producer through syngas fermentation.</title>
        <authorList>
            <person name="Song Y."/>
            <person name="Hwang S."/>
            <person name="Cho B.-K."/>
        </authorList>
    </citation>
    <scope>NUCLEOTIDE SEQUENCE [LARGE SCALE GENOMIC DNA]</scope>
    <source>
        <strain evidence="18">DSM 8239</strain>
    </source>
</reference>
<accession>A0A0L6TYE1</accession>
<dbReference type="CDD" id="cd05213">
    <property type="entry name" value="NAD_bind_Glutamyl_tRNA_reduct"/>
    <property type="match status" value="1"/>
</dbReference>
<dbReference type="Pfam" id="PF00745">
    <property type="entry name" value="GlutR_dimer"/>
    <property type="match status" value="1"/>
</dbReference>
<evidence type="ECO:0000259" key="15">
    <source>
        <dbReference type="Pfam" id="PF01488"/>
    </source>
</evidence>
<feature type="active site" description="Nucleophile" evidence="8 9">
    <location>
        <position position="50"/>
    </location>
</feature>
<dbReference type="InterPro" id="IPR036291">
    <property type="entry name" value="NAD(P)-bd_dom_sf"/>
</dbReference>
<evidence type="ECO:0000313" key="17">
    <source>
        <dbReference type="EMBL" id="KNZ41097.1"/>
    </source>
</evidence>
<dbReference type="PATRIC" id="fig|52689.4.peg.2070"/>
<feature type="domain" description="Tetrapyrrole biosynthesis glutamyl-tRNA reductase dimerisation" evidence="14">
    <location>
        <begin position="316"/>
        <end position="397"/>
    </location>
</feature>
<keyword evidence="6 8" id="KW-0627">Porphyrin biosynthesis</keyword>
<evidence type="ECO:0000256" key="5">
    <source>
        <dbReference type="ARBA" id="ARBA00023002"/>
    </source>
</evidence>
<keyword evidence="4 8" id="KW-0521">NADP</keyword>
<feature type="binding site" evidence="8 10">
    <location>
        <position position="106"/>
    </location>
    <ligand>
        <name>substrate</name>
    </ligand>
</feature>
<dbReference type="Gene3D" id="3.30.460.30">
    <property type="entry name" value="Glutamyl-tRNA reductase, N-terminal domain"/>
    <property type="match status" value="1"/>
</dbReference>
<evidence type="ECO:0000256" key="3">
    <source>
        <dbReference type="ARBA" id="ARBA00012970"/>
    </source>
</evidence>
<dbReference type="AlphaFoldDB" id="A0A0L6TYE1"/>
<evidence type="ECO:0000313" key="18">
    <source>
        <dbReference type="Proteomes" id="UP000036873"/>
    </source>
</evidence>
<feature type="binding site" evidence="8 10">
    <location>
        <begin position="111"/>
        <end position="113"/>
    </location>
    <ligand>
        <name>substrate</name>
    </ligand>
</feature>
<feature type="binding site" evidence="8 10">
    <location>
        <begin position="49"/>
        <end position="52"/>
    </location>
    <ligand>
        <name>substrate</name>
    </ligand>
</feature>
<dbReference type="InterPro" id="IPR000343">
    <property type="entry name" value="4pyrrol_synth_GluRdtase"/>
</dbReference>
<dbReference type="UniPathway" id="UPA00251">
    <property type="reaction ID" value="UER00316"/>
</dbReference>
<evidence type="ECO:0000256" key="10">
    <source>
        <dbReference type="PIRSR" id="PIRSR000445-2"/>
    </source>
</evidence>
<dbReference type="GO" id="GO:0008883">
    <property type="term" value="F:glutamyl-tRNA reductase activity"/>
    <property type="evidence" value="ECO:0007669"/>
    <property type="project" value="UniProtKB-UniRule"/>
</dbReference>
<dbReference type="SUPFAM" id="SSF51735">
    <property type="entry name" value="NAD(P)-binding Rossmann-fold domains"/>
    <property type="match status" value="1"/>
</dbReference>
<comment type="subunit">
    <text evidence="8">Homodimer.</text>
</comment>
<dbReference type="InterPro" id="IPR015895">
    <property type="entry name" value="4pyrrol_synth_GluRdtase_N"/>
</dbReference>
<comment type="similarity">
    <text evidence="2 8 13">Belongs to the glutamyl-tRNA reductase family.</text>
</comment>
<comment type="miscellaneous">
    <text evidence="8">During catalysis, the active site Cys acts as a nucleophile attacking the alpha-carbonyl group of tRNA-bound glutamate with the formation of a thioester intermediate between enzyme and glutamate, and the concomitant release of tRNA(Glu). The thioester intermediate is finally reduced by direct hydride transfer from NADPH, to form the product GSA.</text>
</comment>
<dbReference type="SUPFAM" id="SSF69742">
    <property type="entry name" value="Glutamyl tRNA-reductase catalytic, N-terminal domain"/>
    <property type="match status" value="1"/>
</dbReference>
<keyword evidence="5 8" id="KW-0560">Oxidoreductase</keyword>
<protein>
    <recommendedName>
        <fullName evidence="3 8">Glutamyl-tRNA reductase</fullName>
        <shortName evidence="8">GluTR</shortName>
        <ecNumber evidence="3 8">1.2.1.70</ecNumber>
    </recommendedName>
</protein>
<dbReference type="InterPro" id="IPR036453">
    <property type="entry name" value="GluRdtase_dimer_dom_sf"/>
</dbReference>
<dbReference type="NCBIfam" id="TIGR01035">
    <property type="entry name" value="hemA"/>
    <property type="match status" value="1"/>
</dbReference>
<dbReference type="EMBL" id="LGYO01000034">
    <property type="protein sequence ID" value="KNZ41097.1"/>
    <property type="molecule type" value="Genomic_DNA"/>
</dbReference>
<dbReference type="PIRSF" id="PIRSF000445">
    <property type="entry name" value="4pyrrol_synth_GluRdtase"/>
    <property type="match status" value="1"/>
</dbReference>
<dbReference type="Proteomes" id="UP000036873">
    <property type="component" value="Unassembled WGS sequence"/>
</dbReference>
<gene>
    <name evidence="8" type="primary">hemA</name>
    <name evidence="17" type="ORF">AKG39_13510</name>
</gene>
<dbReference type="OrthoDB" id="110209at2"/>
<dbReference type="Pfam" id="PF05201">
    <property type="entry name" value="GlutR_N"/>
    <property type="match status" value="1"/>
</dbReference>
<dbReference type="Pfam" id="PF01488">
    <property type="entry name" value="Shikimate_DH"/>
    <property type="match status" value="1"/>
</dbReference>
<evidence type="ECO:0000256" key="1">
    <source>
        <dbReference type="ARBA" id="ARBA00005059"/>
    </source>
</evidence>
<organism evidence="17 18">
    <name type="scientific">Acetobacterium bakii</name>
    <dbReference type="NCBI Taxonomy" id="52689"/>
    <lineage>
        <taxon>Bacteria</taxon>
        <taxon>Bacillati</taxon>
        <taxon>Bacillota</taxon>
        <taxon>Clostridia</taxon>
        <taxon>Eubacteriales</taxon>
        <taxon>Eubacteriaceae</taxon>
        <taxon>Acetobacterium</taxon>
    </lineage>
</organism>
<dbReference type="RefSeq" id="WP_050740933.1">
    <property type="nucleotide sequence ID" value="NZ_LGYO01000034.1"/>
</dbReference>
<comment type="domain">
    <text evidence="8">Possesses an unusual extended V-shaped dimeric structure with each monomer consisting of three distinct domains arranged along a curved 'spinal' alpha-helix. The N-terminal catalytic domain specifically recognizes the glutamate moiety of the substrate. The second domain is the NADPH-binding domain, and the third C-terminal domain is responsible for dimerization.</text>
</comment>
<dbReference type="PANTHER" id="PTHR43013">
    <property type="entry name" value="GLUTAMYL-TRNA REDUCTASE"/>
    <property type="match status" value="1"/>
</dbReference>
<dbReference type="HAMAP" id="MF_00087">
    <property type="entry name" value="Glu_tRNA_reductase"/>
    <property type="match status" value="1"/>
</dbReference>